<dbReference type="OrthoDB" id="540503at2759"/>
<dbReference type="GO" id="GO:0005829">
    <property type="term" value="C:cytosol"/>
    <property type="evidence" value="ECO:0007669"/>
    <property type="project" value="UniProtKB-SubCell"/>
</dbReference>
<dbReference type="Gene3D" id="3.90.550.10">
    <property type="entry name" value="Spore Coat Polysaccharide Biosynthesis Protein SpsA, Chain A"/>
    <property type="match status" value="1"/>
</dbReference>
<proteinExistence type="inferred from homology"/>
<dbReference type="AlphaFoldDB" id="A0A2G9TQM8"/>
<evidence type="ECO:0000256" key="4">
    <source>
        <dbReference type="ARBA" id="ARBA00022540"/>
    </source>
</evidence>
<keyword evidence="10" id="KW-1185">Reference proteome</keyword>
<gene>
    <name evidence="9" type="ORF">TELCIR_18934</name>
</gene>
<keyword evidence="5" id="KW-0648">Protein biosynthesis</keyword>
<dbReference type="SUPFAM" id="SSF53448">
    <property type="entry name" value="Nucleotide-diphospho-sugar transferases"/>
    <property type="match status" value="1"/>
</dbReference>
<evidence type="ECO:0000256" key="6">
    <source>
        <dbReference type="ARBA" id="ARBA00044196"/>
    </source>
</evidence>
<evidence type="ECO:0000256" key="8">
    <source>
        <dbReference type="ARBA" id="ARBA00046432"/>
    </source>
</evidence>
<reference evidence="9 10" key="1">
    <citation type="submission" date="2015-09" db="EMBL/GenBank/DDBJ databases">
        <title>Draft genome of the parasitic nematode Teladorsagia circumcincta isolate WARC Sus (inbred).</title>
        <authorList>
            <person name="Mitreva M."/>
        </authorList>
    </citation>
    <scope>NUCLEOTIDE SEQUENCE [LARGE SCALE GENOMIC DNA]</scope>
    <source>
        <strain evidence="9 10">S</strain>
    </source>
</reference>
<feature type="non-terminal residue" evidence="9">
    <location>
        <position position="1"/>
    </location>
</feature>
<dbReference type="GO" id="GO:0005851">
    <property type="term" value="C:eukaryotic translation initiation factor 2B complex"/>
    <property type="evidence" value="ECO:0007669"/>
    <property type="project" value="TreeGrafter"/>
</dbReference>
<evidence type="ECO:0000313" key="9">
    <source>
        <dbReference type="EMBL" id="PIO59600.1"/>
    </source>
</evidence>
<protein>
    <recommendedName>
        <fullName evidence="6">Translation initiation factor eIF2B subunit gamma</fullName>
    </recommendedName>
    <alternativeName>
        <fullName evidence="7">eIF2B GDP-GTP exchange factor subunit gamma</fullName>
    </alternativeName>
</protein>
<feature type="non-terminal residue" evidence="9">
    <location>
        <position position="82"/>
    </location>
</feature>
<dbReference type="GO" id="GO:0002183">
    <property type="term" value="P:cytoplasmic translational initiation"/>
    <property type="evidence" value="ECO:0007669"/>
    <property type="project" value="TreeGrafter"/>
</dbReference>
<evidence type="ECO:0000256" key="1">
    <source>
        <dbReference type="ARBA" id="ARBA00004514"/>
    </source>
</evidence>
<name>A0A2G9TQM8_TELCI</name>
<comment type="subcellular location">
    <subcellularLocation>
        <location evidence="1">Cytoplasm</location>
        <location evidence="1">Cytosol</location>
    </subcellularLocation>
</comment>
<accession>A0A2G9TQM8</accession>
<evidence type="ECO:0000256" key="5">
    <source>
        <dbReference type="ARBA" id="ARBA00022917"/>
    </source>
</evidence>
<evidence type="ECO:0000313" key="10">
    <source>
        <dbReference type="Proteomes" id="UP000230423"/>
    </source>
</evidence>
<dbReference type="EMBL" id="KZ357414">
    <property type="protein sequence ID" value="PIO59600.1"/>
    <property type="molecule type" value="Genomic_DNA"/>
</dbReference>
<comment type="subunit">
    <text evidence="8">Component of the translation initiation factor 2B (eIF2B) complex which is a heterodecamer of two sets of five different subunits: alpha, beta, gamma, delta and epsilon. Subunits alpha, beta and delta comprise a regulatory subcomplex and subunits epsilon and gamma comprise a catalytic subcomplex. Within the complex, the hexameric regulatory complex resides at the center, with the two heterodimeric catalytic subcomplexes bound on opposite sides.</text>
</comment>
<evidence type="ECO:0000256" key="2">
    <source>
        <dbReference type="ARBA" id="ARBA00007878"/>
    </source>
</evidence>
<dbReference type="PANTHER" id="PTHR45989:SF1">
    <property type="entry name" value="TRANSLATION INITIATION FACTOR EIF-2B SUBUNIT GAMMA"/>
    <property type="match status" value="1"/>
</dbReference>
<dbReference type="PANTHER" id="PTHR45989">
    <property type="entry name" value="TRANSLATION INITIATION FACTOR EIF-2B SUBUNIT GAMMA"/>
    <property type="match status" value="1"/>
</dbReference>
<dbReference type="InterPro" id="IPR029044">
    <property type="entry name" value="Nucleotide-diphossugar_trans"/>
</dbReference>
<keyword evidence="4" id="KW-0396">Initiation factor</keyword>
<dbReference type="GO" id="GO:0005085">
    <property type="term" value="F:guanyl-nucleotide exchange factor activity"/>
    <property type="evidence" value="ECO:0007669"/>
    <property type="project" value="TreeGrafter"/>
</dbReference>
<dbReference type="Proteomes" id="UP000230423">
    <property type="component" value="Unassembled WGS sequence"/>
</dbReference>
<keyword evidence="3" id="KW-0963">Cytoplasm</keyword>
<organism evidence="9 10">
    <name type="scientific">Teladorsagia circumcincta</name>
    <name type="common">Brown stomach worm</name>
    <name type="synonym">Ostertagia circumcincta</name>
    <dbReference type="NCBI Taxonomy" id="45464"/>
    <lineage>
        <taxon>Eukaryota</taxon>
        <taxon>Metazoa</taxon>
        <taxon>Ecdysozoa</taxon>
        <taxon>Nematoda</taxon>
        <taxon>Chromadorea</taxon>
        <taxon>Rhabditida</taxon>
        <taxon>Rhabditina</taxon>
        <taxon>Rhabditomorpha</taxon>
        <taxon>Strongyloidea</taxon>
        <taxon>Trichostrongylidae</taxon>
        <taxon>Teladorsagia</taxon>
    </lineage>
</organism>
<dbReference type="InterPro" id="IPR051960">
    <property type="entry name" value="eIF2B_gamma"/>
</dbReference>
<evidence type="ECO:0000256" key="3">
    <source>
        <dbReference type="ARBA" id="ARBA00022490"/>
    </source>
</evidence>
<sequence>IKLFVREDGRAEVSSLLATPLFSFPSVNIELVPLSRDHEDWGTADVLRHHAARITRDFIVMSCDFISDARLQPMIDQFRANN</sequence>
<comment type="similarity">
    <text evidence="2">Belongs to the eIF-2B gamma/epsilon subunits family.</text>
</comment>
<evidence type="ECO:0000256" key="7">
    <source>
        <dbReference type="ARBA" id="ARBA00044229"/>
    </source>
</evidence>
<dbReference type="GO" id="GO:0003743">
    <property type="term" value="F:translation initiation factor activity"/>
    <property type="evidence" value="ECO:0007669"/>
    <property type="project" value="UniProtKB-KW"/>
</dbReference>